<organism evidence="4 5">
    <name type="scientific">Spirodela intermedia</name>
    <name type="common">Intermediate duckweed</name>
    <dbReference type="NCBI Taxonomy" id="51605"/>
    <lineage>
        <taxon>Eukaryota</taxon>
        <taxon>Viridiplantae</taxon>
        <taxon>Streptophyta</taxon>
        <taxon>Embryophyta</taxon>
        <taxon>Tracheophyta</taxon>
        <taxon>Spermatophyta</taxon>
        <taxon>Magnoliopsida</taxon>
        <taxon>Liliopsida</taxon>
        <taxon>Araceae</taxon>
        <taxon>Lemnoideae</taxon>
        <taxon>Spirodela</taxon>
    </lineage>
</organism>
<dbReference type="PANTHER" id="PTHR47926">
    <property type="entry name" value="PENTATRICOPEPTIDE REPEAT-CONTAINING PROTEIN"/>
    <property type="match status" value="1"/>
</dbReference>
<dbReference type="InterPro" id="IPR046960">
    <property type="entry name" value="PPR_At4g14850-like_plant"/>
</dbReference>
<dbReference type="InterPro" id="IPR046848">
    <property type="entry name" value="E_motif"/>
</dbReference>
<dbReference type="OrthoDB" id="185373at2759"/>
<dbReference type="NCBIfam" id="TIGR00756">
    <property type="entry name" value="PPR"/>
    <property type="match status" value="3"/>
</dbReference>
<dbReference type="EMBL" id="LR746265">
    <property type="protein sequence ID" value="CAA7391127.1"/>
    <property type="molecule type" value="Genomic_DNA"/>
</dbReference>
<name>A0A7I8K2A0_SPIIN</name>
<dbReference type="InterPro" id="IPR011990">
    <property type="entry name" value="TPR-like_helical_dom_sf"/>
</dbReference>
<keyword evidence="2" id="KW-0677">Repeat</keyword>
<gene>
    <name evidence="4" type="ORF">SI8410_02002499</name>
</gene>
<feature type="repeat" description="PPR" evidence="3">
    <location>
        <begin position="182"/>
        <end position="212"/>
    </location>
</feature>
<sequence>MHPPPPGLLTKYLASDKGTLSLLRRCGLTIRGVKPIHALLVVSGAIADPYAAGKLIAFCAISGRGDLRYAHLIFRGLPRPSMFLWNTMMRAHVERDEPIPALNLYCQMLATGNLPNNYTFSFVLRACLHLSALADGRKLHAQVAKLGWESYDFVQNELIHMYATCGCVDSARRVFDQSLHRDVISWTAMVHGYAVSARIEEARELFDKMPERNAVSWSAMMTGYVQAEMFREALALFTEMQRAGTQPNHAGVVGALTACAFLGALDQGRWIHAYVERKKMELDRILGTALIDMYAKCGCIQTALQVFGGMPDRDVFAYTSIISGLSNHGHSEKAIELFRKMEDDSVKPNEITFICVLTSCSRVGLVAEGKNIFDSMSTAHGIEPGVEHYGCLVDLLGRSGLLAEAATTVREMPMEPDAYVLGALLNSCRIHGNVELAKETVESLEELGLDHGGVYVLLSNMYASANRWQHVAEVRKGMESKRVRKVPGCSMIEVDGVACEFVAGDSAHHLNDEILSTLKIMDTQLKVSSAEGGAEIAESWRELVNKPID</sequence>
<dbReference type="Pfam" id="PF20431">
    <property type="entry name" value="E_motif"/>
    <property type="match status" value="1"/>
</dbReference>
<dbReference type="Proteomes" id="UP000663760">
    <property type="component" value="Chromosome 2"/>
</dbReference>
<dbReference type="PANTHER" id="PTHR47926:SF416">
    <property type="entry name" value="(WILD MALAYSIAN BANANA) HYPOTHETICAL PROTEIN"/>
    <property type="match status" value="1"/>
</dbReference>
<protein>
    <submittedName>
        <fullName evidence="4">Uncharacterized protein</fullName>
    </submittedName>
</protein>
<evidence type="ECO:0000256" key="3">
    <source>
        <dbReference type="PROSITE-ProRule" id="PRU00708"/>
    </source>
</evidence>
<dbReference type="Gene3D" id="1.25.40.10">
    <property type="entry name" value="Tetratricopeptide repeat domain"/>
    <property type="match status" value="3"/>
</dbReference>
<proteinExistence type="inferred from homology"/>
<feature type="repeat" description="PPR" evidence="3">
    <location>
        <begin position="213"/>
        <end position="247"/>
    </location>
</feature>
<comment type="similarity">
    <text evidence="1">Belongs to the PPR family. PCMP-H subfamily.</text>
</comment>
<dbReference type="AlphaFoldDB" id="A0A7I8K2A0"/>
<keyword evidence="5" id="KW-1185">Reference proteome</keyword>
<accession>A0A7I8K2A0</accession>
<feature type="repeat" description="PPR" evidence="3">
    <location>
        <begin position="81"/>
        <end position="115"/>
    </location>
</feature>
<feature type="repeat" description="PPR" evidence="3">
    <location>
        <begin position="314"/>
        <end position="348"/>
    </location>
</feature>
<dbReference type="Pfam" id="PF13041">
    <property type="entry name" value="PPR_2"/>
    <property type="match status" value="3"/>
</dbReference>
<dbReference type="GO" id="GO:0009451">
    <property type="term" value="P:RNA modification"/>
    <property type="evidence" value="ECO:0007669"/>
    <property type="project" value="InterPro"/>
</dbReference>
<reference evidence="4" key="1">
    <citation type="submission" date="2020-02" db="EMBL/GenBank/DDBJ databases">
        <authorList>
            <person name="Scholz U."/>
            <person name="Mascher M."/>
            <person name="Fiebig A."/>
        </authorList>
    </citation>
    <scope>NUCLEOTIDE SEQUENCE</scope>
</reference>
<dbReference type="InterPro" id="IPR002885">
    <property type="entry name" value="PPR_rpt"/>
</dbReference>
<evidence type="ECO:0000313" key="4">
    <source>
        <dbReference type="EMBL" id="CAA7391127.1"/>
    </source>
</evidence>
<evidence type="ECO:0000256" key="2">
    <source>
        <dbReference type="ARBA" id="ARBA00022737"/>
    </source>
</evidence>
<evidence type="ECO:0000313" key="5">
    <source>
        <dbReference type="Proteomes" id="UP000663760"/>
    </source>
</evidence>
<dbReference type="FunFam" id="1.25.40.10:FF:000470">
    <property type="entry name" value="Pentatricopeptide repeat-containing protein At5g66520"/>
    <property type="match status" value="1"/>
</dbReference>
<dbReference type="FunFam" id="1.25.40.10:FF:000333">
    <property type="entry name" value="Pentatricopeptide repeat-containing protein"/>
    <property type="match status" value="1"/>
</dbReference>
<dbReference type="GO" id="GO:0003723">
    <property type="term" value="F:RNA binding"/>
    <property type="evidence" value="ECO:0007669"/>
    <property type="project" value="InterPro"/>
</dbReference>
<dbReference type="PROSITE" id="PS51375">
    <property type="entry name" value="PPR"/>
    <property type="match status" value="4"/>
</dbReference>
<evidence type="ECO:0000256" key="1">
    <source>
        <dbReference type="ARBA" id="ARBA00006643"/>
    </source>
</evidence>
<dbReference type="FunFam" id="1.25.40.10:FF:000184">
    <property type="entry name" value="Pentatricopeptide repeat-containing protein, chloroplastic"/>
    <property type="match status" value="1"/>
</dbReference>